<dbReference type="AlphaFoldDB" id="A0A9N7Z099"/>
<sequence length="66" mass="7188">MGERNTERNQPGYDGLCNYAQKITSCFGLDGAHQHSTDYINCTSEVTGGGILEFPLVATLDIGYMI</sequence>
<evidence type="ECO:0000313" key="2">
    <source>
        <dbReference type="Proteomes" id="UP001153269"/>
    </source>
</evidence>
<accession>A0A9N7Z099</accession>
<comment type="caution">
    <text evidence="1">The sequence shown here is derived from an EMBL/GenBank/DDBJ whole genome shotgun (WGS) entry which is preliminary data.</text>
</comment>
<protein>
    <submittedName>
        <fullName evidence="1">Uncharacterized protein</fullName>
    </submittedName>
</protein>
<proteinExistence type="predicted"/>
<reference evidence="1" key="1">
    <citation type="submission" date="2020-03" db="EMBL/GenBank/DDBJ databases">
        <authorList>
            <person name="Weist P."/>
        </authorList>
    </citation>
    <scope>NUCLEOTIDE SEQUENCE</scope>
</reference>
<evidence type="ECO:0000313" key="1">
    <source>
        <dbReference type="EMBL" id="CAB1444825.1"/>
    </source>
</evidence>
<gene>
    <name evidence="1" type="ORF">PLEPLA_LOCUS32543</name>
</gene>
<dbReference type="EMBL" id="CADEAL010003458">
    <property type="protein sequence ID" value="CAB1444825.1"/>
    <property type="molecule type" value="Genomic_DNA"/>
</dbReference>
<name>A0A9N7Z099_PLEPL</name>
<dbReference type="Proteomes" id="UP001153269">
    <property type="component" value="Unassembled WGS sequence"/>
</dbReference>
<keyword evidence="2" id="KW-1185">Reference proteome</keyword>
<organism evidence="1 2">
    <name type="scientific">Pleuronectes platessa</name>
    <name type="common">European plaice</name>
    <dbReference type="NCBI Taxonomy" id="8262"/>
    <lineage>
        <taxon>Eukaryota</taxon>
        <taxon>Metazoa</taxon>
        <taxon>Chordata</taxon>
        <taxon>Craniata</taxon>
        <taxon>Vertebrata</taxon>
        <taxon>Euteleostomi</taxon>
        <taxon>Actinopterygii</taxon>
        <taxon>Neopterygii</taxon>
        <taxon>Teleostei</taxon>
        <taxon>Neoteleostei</taxon>
        <taxon>Acanthomorphata</taxon>
        <taxon>Carangaria</taxon>
        <taxon>Pleuronectiformes</taxon>
        <taxon>Pleuronectoidei</taxon>
        <taxon>Pleuronectidae</taxon>
        <taxon>Pleuronectes</taxon>
    </lineage>
</organism>